<keyword evidence="1" id="KW-0808">Transferase</keyword>
<proteinExistence type="predicted"/>
<reference evidence="10" key="1">
    <citation type="submission" date="2019-02" db="EMBL/GenBank/DDBJ databases">
        <title>Complete genome sequence of Rhodoferax sp. Gr-4.</title>
        <authorList>
            <person name="Jin L."/>
        </authorList>
    </citation>
    <scope>NUCLEOTIDE SEQUENCE [LARGE SCALE GENOMIC DNA]</scope>
    <source>
        <strain evidence="10">Gr-4</strain>
    </source>
</reference>
<keyword evidence="10" id="KW-1185">Reference proteome</keyword>
<dbReference type="Pfam" id="PF00072">
    <property type="entry name" value="Response_reg"/>
    <property type="match status" value="1"/>
</dbReference>
<feature type="domain" description="Protein kinase" evidence="7">
    <location>
        <begin position="171"/>
        <end position="422"/>
    </location>
</feature>
<protein>
    <submittedName>
        <fullName evidence="9">Response regulator</fullName>
    </submittedName>
</protein>
<evidence type="ECO:0000256" key="4">
    <source>
        <dbReference type="ARBA" id="ARBA00022840"/>
    </source>
</evidence>
<dbReference type="SMART" id="SM00220">
    <property type="entry name" value="S_TKc"/>
    <property type="match status" value="1"/>
</dbReference>
<dbReference type="InterPro" id="IPR011006">
    <property type="entry name" value="CheY-like_superfamily"/>
</dbReference>
<dbReference type="AlphaFoldDB" id="A0A515EL01"/>
<evidence type="ECO:0000256" key="5">
    <source>
        <dbReference type="PROSITE-ProRule" id="PRU00169"/>
    </source>
</evidence>
<keyword evidence="5" id="KW-0597">Phosphoprotein</keyword>
<organism evidence="9 10">
    <name type="scientific">Rhodoferax aquaticus</name>
    <dbReference type="NCBI Taxonomy" id="2527691"/>
    <lineage>
        <taxon>Bacteria</taxon>
        <taxon>Pseudomonadati</taxon>
        <taxon>Pseudomonadota</taxon>
        <taxon>Betaproteobacteria</taxon>
        <taxon>Burkholderiales</taxon>
        <taxon>Comamonadaceae</taxon>
        <taxon>Rhodoferax</taxon>
    </lineage>
</organism>
<dbReference type="SMART" id="SM00448">
    <property type="entry name" value="REC"/>
    <property type="match status" value="1"/>
</dbReference>
<dbReference type="InterPro" id="IPR008271">
    <property type="entry name" value="Ser/Thr_kinase_AS"/>
</dbReference>
<dbReference type="InterPro" id="IPR017441">
    <property type="entry name" value="Protein_kinase_ATP_BS"/>
</dbReference>
<dbReference type="PROSITE" id="PS00107">
    <property type="entry name" value="PROTEIN_KINASE_ATP"/>
    <property type="match status" value="1"/>
</dbReference>
<dbReference type="InterPro" id="IPR001789">
    <property type="entry name" value="Sig_transdc_resp-reg_receiver"/>
</dbReference>
<evidence type="ECO:0000313" key="10">
    <source>
        <dbReference type="Proteomes" id="UP000317365"/>
    </source>
</evidence>
<dbReference type="GO" id="GO:0005524">
    <property type="term" value="F:ATP binding"/>
    <property type="evidence" value="ECO:0007669"/>
    <property type="project" value="UniProtKB-UniRule"/>
</dbReference>
<dbReference type="PANTHER" id="PTHR43289:SF6">
    <property type="entry name" value="SERINE_THREONINE-PROTEIN KINASE NEKL-3"/>
    <property type="match status" value="1"/>
</dbReference>
<dbReference type="GO" id="GO:0000160">
    <property type="term" value="P:phosphorelay signal transduction system"/>
    <property type="evidence" value="ECO:0007669"/>
    <property type="project" value="InterPro"/>
</dbReference>
<feature type="modified residue" description="4-aspartylphosphate" evidence="5">
    <location>
        <position position="64"/>
    </location>
</feature>
<evidence type="ECO:0000256" key="6">
    <source>
        <dbReference type="PROSITE-ProRule" id="PRU10141"/>
    </source>
</evidence>
<evidence type="ECO:0000313" key="9">
    <source>
        <dbReference type="EMBL" id="QDL53336.1"/>
    </source>
</evidence>
<evidence type="ECO:0000259" key="8">
    <source>
        <dbReference type="PROSITE" id="PS50110"/>
    </source>
</evidence>
<evidence type="ECO:0000256" key="1">
    <source>
        <dbReference type="ARBA" id="ARBA00022679"/>
    </source>
</evidence>
<accession>A0A515EL01</accession>
<evidence type="ECO:0000256" key="2">
    <source>
        <dbReference type="ARBA" id="ARBA00022741"/>
    </source>
</evidence>
<dbReference type="KEGG" id="rhg:EXZ61_03630"/>
<keyword evidence="2 6" id="KW-0547">Nucleotide-binding</keyword>
<dbReference type="CDD" id="cd14014">
    <property type="entry name" value="STKc_PknB_like"/>
    <property type="match status" value="1"/>
</dbReference>
<dbReference type="SUPFAM" id="SSF52172">
    <property type="entry name" value="CheY-like"/>
    <property type="match status" value="1"/>
</dbReference>
<dbReference type="PANTHER" id="PTHR43289">
    <property type="entry name" value="MITOGEN-ACTIVATED PROTEIN KINASE KINASE KINASE 20-RELATED"/>
    <property type="match status" value="1"/>
</dbReference>
<dbReference type="PROSITE" id="PS50011">
    <property type="entry name" value="PROTEIN_KINASE_DOM"/>
    <property type="match status" value="1"/>
</dbReference>
<dbReference type="InterPro" id="IPR000719">
    <property type="entry name" value="Prot_kinase_dom"/>
</dbReference>
<dbReference type="Gene3D" id="1.10.510.10">
    <property type="entry name" value="Transferase(Phosphotransferase) domain 1"/>
    <property type="match status" value="1"/>
</dbReference>
<evidence type="ECO:0000256" key="3">
    <source>
        <dbReference type="ARBA" id="ARBA00022777"/>
    </source>
</evidence>
<gene>
    <name evidence="9" type="ORF">EXZ61_03630</name>
</gene>
<dbReference type="Gene3D" id="3.30.200.20">
    <property type="entry name" value="Phosphorylase Kinase, domain 1"/>
    <property type="match status" value="1"/>
</dbReference>
<dbReference type="PROSITE" id="PS00108">
    <property type="entry name" value="PROTEIN_KINASE_ST"/>
    <property type="match status" value="1"/>
</dbReference>
<keyword evidence="4 6" id="KW-0067">ATP-binding</keyword>
<evidence type="ECO:0000259" key="7">
    <source>
        <dbReference type="PROSITE" id="PS50011"/>
    </source>
</evidence>
<dbReference type="CDD" id="cd17574">
    <property type="entry name" value="REC_OmpR"/>
    <property type="match status" value="1"/>
</dbReference>
<feature type="binding site" evidence="6">
    <location>
        <position position="200"/>
    </location>
    <ligand>
        <name>ATP</name>
        <dbReference type="ChEBI" id="CHEBI:30616"/>
    </ligand>
</feature>
<dbReference type="InterPro" id="IPR011009">
    <property type="entry name" value="Kinase-like_dom_sf"/>
</dbReference>
<dbReference type="GO" id="GO:0004674">
    <property type="term" value="F:protein serine/threonine kinase activity"/>
    <property type="evidence" value="ECO:0007669"/>
    <property type="project" value="TreeGrafter"/>
</dbReference>
<keyword evidence="3" id="KW-0418">Kinase</keyword>
<dbReference type="Proteomes" id="UP000317365">
    <property type="component" value="Chromosome"/>
</dbReference>
<dbReference type="SUPFAM" id="SSF56112">
    <property type="entry name" value="Protein kinase-like (PK-like)"/>
    <property type="match status" value="1"/>
</dbReference>
<name>A0A515EL01_9BURK</name>
<dbReference type="EMBL" id="CP036282">
    <property type="protein sequence ID" value="QDL53336.1"/>
    <property type="molecule type" value="Genomic_DNA"/>
</dbReference>
<sequence length="436" mass="48373">MPCGDGGSLQGTRVKVLVVEDDAAIRHNLVFLLRIEGFEALEADNGEAGLALARTHLPDLVLCDVMMPQLDGYGMLTKLRADPLTAAIPLIFLTARTERSDQRKGMNLGADDYLGKPFSREEVLEAVNARLQRRHDVARAEAAEQADAQARHDTVVLKSASISTPLDIKGYRLIRKIGGGGMSEVYLAERESDRLEVALKLLDTRTQQDNSMLHRFIQEHELLERIDHPNVARIYDHGFTDEHAFITMKYFPSGDIKRRIAKGLSPAEALSITVQAALALEQIHALGIVHRDVKPENLMLRANGSVALIDFGVAKHTSHNLGQTLHGEIVGSPFYLSPEQAAGKAVSPASDLYALGVIFFEMLTGKRPFVAQTMEAMLSHHLFSPAPLLEPRFSAYQDLLNLLLKKEPSHRFDSARSVVEFITRHWPHTVQVLPKR</sequence>
<dbReference type="Gene3D" id="3.40.50.2300">
    <property type="match status" value="1"/>
</dbReference>
<dbReference type="PROSITE" id="PS50110">
    <property type="entry name" value="RESPONSE_REGULATORY"/>
    <property type="match status" value="1"/>
</dbReference>
<dbReference type="Pfam" id="PF00069">
    <property type="entry name" value="Pkinase"/>
    <property type="match status" value="1"/>
</dbReference>
<feature type="domain" description="Response regulatory" evidence="8">
    <location>
        <begin position="15"/>
        <end position="131"/>
    </location>
</feature>
<reference evidence="10" key="2">
    <citation type="journal article" date="2020" name="Int. J. Syst. Evol. Microbiol.">
        <title>Genomic insights into a novel species Rhodoferax aquaticus sp. nov., isolated from freshwater.</title>
        <authorList>
            <person name="Li T."/>
            <person name="Zhuo Y."/>
            <person name="Jin C.Z."/>
            <person name="Wu X."/>
            <person name="Ko S.R."/>
            <person name="Jin F.J."/>
            <person name="Ahn C.Y."/>
            <person name="Oh H.M."/>
            <person name="Lee H.G."/>
            <person name="Jin L."/>
        </authorList>
    </citation>
    <scope>NUCLEOTIDE SEQUENCE [LARGE SCALE GENOMIC DNA]</scope>
    <source>
        <strain evidence="10">Gr-4</strain>
    </source>
</reference>